<evidence type="ECO:0000256" key="3">
    <source>
        <dbReference type="ARBA" id="ARBA00022989"/>
    </source>
</evidence>
<sequence>MGNKLLSLLENAGRMGIPHPQALTNAVNILGGKSNKTNSEYTNKKGDVE</sequence>
<dbReference type="GO" id="GO:0016020">
    <property type="term" value="C:membrane"/>
    <property type="evidence" value="ECO:0007669"/>
    <property type="project" value="UniProtKB-SubCell"/>
</dbReference>
<protein>
    <submittedName>
        <fullName evidence="6">Holin</fullName>
    </submittedName>
</protein>
<accession>A0A1W6A8Q3</accession>
<dbReference type="EMBL" id="CP020743">
    <property type="protein sequence ID" value="ARJ22197.1"/>
    <property type="molecule type" value="Genomic_DNA"/>
</dbReference>
<evidence type="ECO:0000256" key="5">
    <source>
        <dbReference type="ARBA" id="ARBA00023600"/>
    </source>
</evidence>
<name>A0A1W6A8Q3_BACMY</name>
<dbReference type="InterPro" id="IPR006480">
    <property type="entry name" value="Phage_holin_4_1"/>
</dbReference>
<comment type="subcellular location">
    <subcellularLocation>
        <location evidence="1">Membrane</location>
        <topology evidence="1">Multi-pass membrane protein</topology>
    </subcellularLocation>
</comment>
<keyword evidence="2" id="KW-0812">Transmembrane</keyword>
<dbReference type="Pfam" id="PF05105">
    <property type="entry name" value="Phage_holin_4_1"/>
    <property type="match status" value="1"/>
</dbReference>
<keyword evidence="3" id="KW-1133">Transmembrane helix</keyword>
<dbReference type="AlphaFoldDB" id="A0A1W6A8Q3"/>
<evidence type="ECO:0000313" key="6">
    <source>
        <dbReference type="EMBL" id="ARJ22197.1"/>
    </source>
</evidence>
<proteinExistence type="inferred from homology"/>
<evidence type="ECO:0000256" key="1">
    <source>
        <dbReference type="ARBA" id="ARBA00004141"/>
    </source>
</evidence>
<keyword evidence="4" id="KW-0472">Membrane</keyword>
<evidence type="ECO:0000313" key="7">
    <source>
        <dbReference type="Proteomes" id="UP000192932"/>
    </source>
</evidence>
<gene>
    <name evidence="6" type="ORF">B7492_13605</name>
</gene>
<evidence type="ECO:0000256" key="2">
    <source>
        <dbReference type="ARBA" id="ARBA00022692"/>
    </source>
</evidence>
<dbReference type="Proteomes" id="UP000192932">
    <property type="component" value="Chromosome"/>
</dbReference>
<evidence type="ECO:0000256" key="4">
    <source>
        <dbReference type="ARBA" id="ARBA00023136"/>
    </source>
</evidence>
<reference evidence="6 7" key="1">
    <citation type="submission" date="2017-04" db="EMBL/GenBank/DDBJ databases">
        <title>The Characteristic of a Fine Plant Growth-Promoting Rhizobacteria Bacillus mycoides Gnyt1 and its Whole Genome Sequencing Analysis.</title>
        <authorList>
            <person name="Li J.H."/>
            <person name="Yao T."/>
        </authorList>
    </citation>
    <scope>NUCLEOTIDE SEQUENCE [LARGE SCALE GENOMIC DNA]</scope>
    <source>
        <strain evidence="6 7">Gnyt1</strain>
    </source>
</reference>
<organism evidence="6 7">
    <name type="scientific">Bacillus mycoides</name>
    <dbReference type="NCBI Taxonomy" id="1405"/>
    <lineage>
        <taxon>Bacteria</taxon>
        <taxon>Bacillati</taxon>
        <taxon>Bacillota</taxon>
        <taxon>Bacilli</taxon>
        <taxon>Bacillales</taxon>
        <taxon>Bacillaceae</taxon>
        <taxon>Bacillus</taxon>
        <taxon>Bacillus cereus group</taxon>
    </lineage>
</organism>
<comment type="similarity">
    <text evidence="5">Belongs to the bacteriophage holin family. Cp-1 holin subfamily.</text>
</comment>